<protein>
    <submittedName>
        <fullName evidence="1">Uncharacterized protein</fullName>
    </submittedName>
</protein>
<accession>A0A7J8Y0T8</accession>
<dbReference type="Proteomes" id="UP000593577">
    <property type="component" value="Unassembled WGS sequence"/>
</dbReference>
<keyword evidence="2" id="KW-1185">Reference proteome</keyword>
<comment type="caution">
    <text evidence="1">The sequence shown here is derived from an EMBL/GenBank/DDBJ whole genome shotgun (WGS) entry which is preliminary data.</text>
</comment>
<reference evidence="1 2" key="1">
    <citation type="journal article" date="2019" name="Genome Biol. Evol.">
        <title>Insights into the evolution of the New World diploid cottons (Gossypium, subgenus Houzingenia) based on genome sequencing.</title>
        <authorList>
            <person name="Grover C.E."/>
            <person name="Arick M.A. 2nd"/>
            <person name="Thrash A."/>
            <person name="Conover J.L."/>
            <person name="Sanders W.S."/>
            <person name="Peterson D.G."/>
            <person name="Frelichowski J.E."/>
            <person name="Scheffler J.A."/>
            <person name="Scheffler B.E."/>
            <person name="Wendel J.F."/>
        </authorList>
    </citation>
    <scope>NUCLEOTIDE SEQUENCE [LARGE SCALE GENOMIC DNA]</scope>
    <source>
        <strain evidence="1">185</strain>
        <tissue evidence="1">Leaf</tissue>
    </source>
</reference>
<dbReference type="AlphaFoldDB" id="A0A7J8Y0T8"/>
<proteinExistence type="predicted"/>
<evidence type="ECO:0000313" key="2">
    <source>
        <dbReference type="Proteomes" id="UP000593577"/>
    </source>
</evidence>
<organism evidence="1 2">
    <name type="scientific">Gossypium aridum</name>
    <name type="common">American cotton</name>
    <name type="synonym">Erioxylum aridum</name>
    <dbReference type="NCBI Taxonomy" id="34290"/>
    <lineage>
        <taxon>Eukaryota</taxon>
        <taxon>Viridiplantae</taxon>
        <taxon>Streptophyta</taxon>
        <taxon>Embryophyta</taxon>
        <taxon>Tracheophyta</taxon>
        <taxon>Spermatophyta</taxon>
        <taxon>Magnoliopsida</taxon>
        <taxon>eudicotyledons</taxon>
        <taxon>Gunneridae</taxon>
        <taxon>Pentapetalae</taxon>
        <taxon>rosids</taxon>
        <taxon>malvids</taxon>
        <taxon>Malvales</taxon>
        <taxon>Malvaceae</taxon>
        <taxon>Malvoideae</taxon>
        <taxon>Gossypium</taxon>
    </lineage>
</organism>
<evidence type="ECO:0000313" key="1">
    <source>
        <dbReference type="EMBL" id="MBA0693183.1"/>
    </source>
</evidence>
<name>A0A7J8Y0T8_GOSAI</name>
<gene>
    <name evidence="1" type="ORF">Goari_010684</name>
</gene>
<dbReference type="EMBL" id="JABFAA010000009">
    <property type="protein sequence ID" value="MBA0693183.1"/>
    <property type="molecule type" value="Genomic_DNA"/>
</dbReference>
<sequence>MRQVYYSLSGQVFEVTSDTAFLQMSKLKGLTIASCEAYRKNSEVPVYPYIGPTQGLLSASRCKWNSVKPSLVDSLILMPVDT</sequence>